<dbReference type="Proteomes" id="UP001596379">
    <property type="component" value="Unassembled WGS sequence"/>
</dbReference>
<name>A0ABW2J7I9_9BURK</name>
<dbReference type="NCBIfam" id="TIGR01497">
    <property type="entry name" value="kdpB"/>
    <property type="match status" value="1"/>
</dbReference>
<dbReference type="InterPro" id="IPR023214">
    <property type="entry name" value="HAD_sf"/>
</dbReference>
<accession>A0ABW2J7I9</accession>
<keyword evidence="5 16" id="KW-0597">Phosphoprotein</keyword>
<keyword evidence="4 16" id="KW-0633">Potassium transport</keyword>
<evidence type="ECO:0000256" key="14">
    <source>
        <dbReference type="ARBA" id="ARBA00023065"/>
    </source>
</evidence>
<evidence type="ECO:0000256" key="15">
    <source>
        <dbReference type="ARBA" id="ARBA00023136"/>
    </source>
</evidence>
<gene>
    <name evidence="16 18" type="primary">kdpB</name>
    <name evidence="18" type="ORF">ACFQO0_13675</name>
</gene>
<evidence type="ECO:0000256" key="8">
    <source>
        <dbReference type="ARBA" id="ARBA00022741"/>
    </source>
</evidence>
<evidence type="ECO:0000256" key="16">
    <source>
        <dbReference type="HAMAP-Rule" id="MF_00285"/>
    </source>
</evidence>
<organism evidence="18 19">
    <name type="scientific">Herminiimonas aquatilis</name>
    <dbReference type="NCBI Taxonomy" id="345342"/>
    <lineage>
        <taxon>Bacteria</taxon>
        <taxon>Pseudomonadati</taxon>
        <taxon>Pseudomonadota</taxon>
        <taxon>Betaproteobacteria</taxon>
        <taxon>Burkholderiales</taxon>
        <taxon>Oxalobacteraceae</taxon>
        <taxon>Herminiimonas</taxon>
    </lineage>
</organism>
<keyword evidence="11 16" id="KW-0630">Potassium</keyword>
<dbReference type="Gene3D" id="2.70.150.10">
    <property type="entry name" value="Calcium-transporting ATPase, cytoplasmic transduction domain A"/>
    <property type="match status" value="1"/>
</dbReference>
<evidence type="ECO:0000256" key="3">
    <source>
        <dbReference type="ARBA" id="ARBA00022475"/>
    </source>
</evidence>
<keyword evidence="12 16" id="KW-1278">Translocase</keyword>
<protein>
    <recommendedName>
        <fullName evidence="16">Potassium-transporting ATPase ATP-binding subunit</fullName>
        <ecNumber evidence="16">7.2.2.6</ecNumber>
    </recommendedName>
    <alternativeName>
        <fullName evidence="16">ATP phosphohydrolase [potassium-transporting] B chain</fullName>
    </alternativeName>
    <alternativeName>
        <fullName evidence="16">Potassium-binding and translocating subunit B</fullName>
    </alternativeName>
    <alternativeName>
        <fullName evidence="16">Potassium-translocating ATPase B chain</fullName>
    </alternativeName>
</protein>
<feature type="binding site" evidence="16">
    <location>
        <begin position="392"/>
        <end position="399"/>
    </location>
    <ligand>
        <name>ATP</name>
        <dbReference type="ChEBI" id="CHEBI:30616"/>
    </ligand>
</feature>
<feature type="binding site" evidence="16">
    <location>
        <position position="537"/>
    </location>
    <ligand>
        <name>Mg(2+)</name>
        <dbReference type="ChEBI" id="CHEBI:18420"/>
    </ligand>
</feature>
<evidence type="ECO:0000256" key="5">
    <source>
        <dbReference type="ARBA" id="ARBA00022553"/>
    </source>
</evidence>
<dbReference type="NCBIfam" id="TIGR01494">
    <property type="entry name" value="ATPase_P-type"/>
    <property type="match status" value="2"/>
</dbReference>
<dbReference type="InterPro" id="IPR036412">
    <property type="entry name" value="HAD-like_sf"/>
</dbReference>
<comment type="subcellular location">
    <subcellularLocation>
        <location evidence="16">Cell membrane</location>
        <topology evidence="16">Multi-pass membrane protein</topology>
    </subcellularLocation>
    <subcellularLocation>
        <location evidence="1">Membrane</location>
    </subcellularLocation>
</comment>
<dbReference type="Gene3D" id="3.40.1110.10">
    <property type="entry name" value="Calcium-transporting ATPase, cytoplasmic domain N"/>
    <property type="match status" value="1"/>
</dbReference>
<dbReference type="InterPro" id="IPR044492">
    <property type="entry name" value="P_typ_ATPase_HD_dom"/>
</dbReference>
<reference evidence="19" key="1">
    <citation type="journal article" date="2019" name="Int. J. Syst. Evol. Microbiol.">
        <title>The Global Catalogue of Microorganisms (GCM) 10K type strain sequencing project: providing services to taxonomists for standard genome sequencing and annotation.</title>
        <authorList>
            <consortium name="The Broad Institute Genomics Platform"/>
            <consortium name="The Broad Institute Genome Sequencing Center for Infectious Disease"/>
            <person name="Wu L."/>
            <person name="Ma J."/>
        </authorList>
    </citation>
    <scope>NUCLEOTIDE SEQUENCE [LARGE SCALE GENOMIC DNA]</scope>
    <source>
        <strain evidence="19">CCUG 36956</strain>
    </source>
</reference>
<feature type="domain" description="P-type ATPase A" evidence="17">
    <location>
        <begin position="132"/>
        <end position="217"/>
    </location>
</feature>
<dbReference type="HAMAP" id="MF_00285">
    <property type="entry name" value="KdpB"/>
    <property type="match status" value="1"/>
</dbReference>
<keyword evidence="8 16" id="KW-0547">Nucleotide-binding</keyword>
<keyword evidence="7 16" id="KW-0479">Metal-binding</keyword>
<dbReference type="CDD" id="cd02078">
    <property type="entry name" value="P-type_ATPase_K"/>
    <property type="match status" value="1"/>
</dbReference>
<dbReference type="SFLD" id="SFLDG00002">
    <property type="entry name" value="C1.7:_P-type_atpase_like"/>
    <property type="match status" value="1"/>
</dbReference>
<evidence type="ECO:0000313" key="18">
    <source>
        <dbReference type="EMBL" id="MFC7299489.1"/>
    </source>
</evidence>
<evidence type="ECO:0000259" key="17">
    <source>
        <dbReference type="Pfam" id="PF00122"/>
    </source>
</evidence>
<dbReference type="SUPFAM" id="SSF56784">
    <property type="entry name" value="HAD-like"/>
    <property type="match status" value="1"/>
</dbReference>
<dbReference type="InterPro" id="IPR008250">
    <property type="entry name" value="ATPase_P-typ_transduc_dom_A_sf"/>
</dbReference>
<dbReference type="InterPro" id="IPR018303">
    <property type="entry name" value="ATPase_P-typ_P_site"/>
</dbReference>
<feature type="transmembrane region" description="Helical" evidence="16">
    <location>
        <begin position="629"/>
        <end position="651"/>
    </location>
</feature>
<dbReference type="Gene3D" id="3.40.50.1000">
    <property type="entry name" value="HAD superfamily/HAD-like"/>
    <property type="match status" value="1"/>
</dbReference>
<dbReference type="InterPro" id="IPR001757">
    <property type="entry name" value="P_typ_ATPase"/>
</dbReference>
<keyword evidence="13 16" id="KW-1133">Transmembrane helix</keyword>
<comment type="catalytic activity">
    <reaction evidence="16">
        <text>K(+)(out) + ATP + H2O = K(+)(in) + ADP + phosphate + H(+)</text>
        <dbReference type="Rhea" id="RHEA:16777"/>
        <dbReference type="ChEBI" id="CHEBI:15377"/>
        <dbReference type="ChEBI" id="CHEBI:15378"/>
        <dbReference type="ChEBI" id="CHEBI:29103"/>
        <dbReference type="ChEBI" id="CHEBI:30616"/>
        <dbReference type="ChEBI" id="CHEBI:43474"/>
        <dbReference type="ChEBI" id="CHEBI:456216"/>
        <dbReference type="EC" id="7.2.2.6"/>
    </reaction>
</comment>
<evidence type="ECO:0000256" key="10">
    <source>
        <dbReference type="ARBA" id="ARBA00022842"/>
    </source>
</evidence>
<dbReference type="SUPFAM" id="SSF81653">
    <property type="entry name" value="Calcium ATPase, transduction domain A"/>
    <property type="match status" value="1"/>
</dbReference>
<dbReference type="SFLD" id="SFLDF00027">
    <property type="entry name" value="p-type_atpase"/>
    <property type="match status" value="1"/>
</dbReference>
<feature type="transmembrane region" description="Helical" evidence="16">
    <location>
        <begin position="265"/>
        <end position="289"/>
    </location>
</feature>
<dbReference type="EC" id="7.2.2.6" evidence="16"/>
<keyword evidence="19" id="KW-1185">Reference proteome</keyword>
<dbReference type="InterPro" id="IPR059000">
    <property type="entry name" value="ATPase_P-type_domA"/>
</dbReference>
<evidence type="ECO:0000256" key="4">
    <source>
        <dbReference type="ARBA" id="ARBA00022538"/>
    </source>
</evidence>
<comment type="function">
    <text evidence="16">Part of the high-affinity ATP-driven potassium transport (or Kdp) system, which catalyzes the hydrolysis of ATP coupled with the electrogenic transport of potassium into the cytoplasm. This subunit is responsible for energy coupling to the transport system and for the release of the potassium ions to the cytoplasm.</text>
</comment>
<comment type="similarity">
    <text evidence="16">Belongs to the cation transport ATPase (P-type) (TC 3.A.3) family. Type IA subfamily.</text>
</comment>
<keyword evidence="15 16" id="KW-0472">Membrane</keyword>
<evidence type="ECO:0000256" key="9">
    <source>
        <dbReference type="ARBA" id="ARBA00022840"/>
    </source>
</evidence>
<evidence type="ECO:0000256" key="13">
    <source>
        <dbReference type="ARBA" id="ARBA00022989"/>
    </source>
</evidence>
<dbReference type="SUPFAM" id="SSF81660">
    <property type="entry name" value="Metal cation-transporting ATPase, ATP-binding domain N"/>
    <property type="match status" value="1"/>
</dbReference>
<feature type="binding site" evidence="16">
    <location>
        <position position="359"/>
    </location>
    <ligand>
        <name>ATP</name>
        <dbReference type="ChEBI" id="CHEBI:30616"/>
    </ligand>
</feature>
<feature type="binding site" evidence="16">
    <location>
        <position position="533"/>
    </location>
    <ligand>
        <name>Mg(2+)</name>
        <dbReference type="ChEBI" id="CHEBI:18420"/>
    </ligand>
</feature>
<comment type="subunit">
    <text evidence="16">The system is composed of three essential subunits: KdpA, KdpB and KdpC.</text>
</comment>
<feature type="transmembrane region" description="Helical" evidence="16">
    <location>
        <begin position="228"/>
        <end position="253"/>
    </location>
</feature>
<dbReference type="InterPro" id="IPR006391">
    <property type="entry name" value="P-type_ATPase_bsu_IA"/>
</dbReference>
<dbReference type="EMBL" id="JBHTCC010000003">
    <property type="protein sequence ID" value="MFC7299489.1"/>
    <property type="molecule type" value="Genomic_DNA"/>
</dbReference>
<dbReference type="PANTHER" id="PTHR43743:SF1">
    <property type="entry name" value="POTASSIUM-TRANSPORTING ATPASE ATP-BINDING SUBUNIT"/>
    <property type="match status" value="1"/>
</dbReference>
<evidence type="ECO:0000256" key="2">
    <source>
        <dbReference type="ARBA" id="ARBA00022448"/>
    </source>
</evidence>
<dbReference type="InterPro" id="IPR023299">
    <property type="entry name" value="ATPase_P-typ_cyto_dom_N"/>
</dbReference>
<evidence type="ECO:0000256" key="6">
    <source>
        <dbReference type="ARBA" id="ARBA00022692"/>
    </source>
</evidence>
<comment type="caution">
    <text evidence="18">The sequence shown here is derived from an EMBL/GenBank/DDBJ whole genome shotgun (WGS) entry which is preliminary data.</text>
</comment>
<keyword evidence="6 16" id="KW-0812">Transmembrane</keyword>
<evidence type="ECO:0000256" key="11">
    <source>
        <dbReference type="ARBA" id="ARBA00022958"/>
    </source>
</evidence>
<dbReference type="InterPro" id="IPR023298">
    <property type="entry name" value="ATPase_P-typ_TM_dom_sf"/>
</dbReference>
<evidence type="ECO:0000256" key="1">
    <source>
        <dbReference type="ARBA" id="ARBA00004370"/>
    </source>
</evidence>
<keyword evidence="10 16" id="KW-0460">Magnesium</keyword>
<feature type="binding site" evidence="16">
    <location>
        <position position="410"/>
    </location>
    <ligand>
        <name>ATP</name>
        <dbReference type="ChEBI" id="CHEBI:30616"/>
    </ligand>
</feature>
<keyword evidence="14 16" id="KW-0406">Ion transport</keyword>
<feature type="transmembrane region" description="Helical" evidence="16">
    <location>
        <begin position="599"/>
        <end position="617"/>
    </location>
</feature>
<feature type="transmembrane region" description="Helical" evidence="16">
    <location>
        <begin position="671"/>
        <end position="696"/>
    </location>
</feature>
<evidence type="ECO:0000313" key="19">
    <source>
        <dbReference type="Proteomes" id="UP001596379"/>
    </source>
</evidence>
<sequence length="697" mass="74133">MPESKAVPVLPRKSLTLFDTALIGPAIVDAFKKLTPRAQWRSPVMFVVYVGSIITTMLFLQSLFGKGEASPGFIFAISIWLWFTVLFANFAESLAEGRSKAQAASLRALKQTVLAKKLSVPKHGTSWLPASPADLRKGDTVLVEAGDVIPVDGEVIEGVASVDESAITGESAPVIRESGGDFSSVTGGTRVLSDWLVVRIAVNPGEAFIDRMIAMVEGAKRQKTPNEIALTILLVALTIIFLIVTVTLLPFSLYSVEAAGSGSPITITVLIALLVCLIPTTIGGLLSAIGVAGMSRMMQANVIATSGRAVEAAGDVDVLLLDKTGTITLGNRQASEFYPAPGITQIQLADVAQLASLADETPEGRSIVILAKQKFNIRERDIAALNAIFVHFSAQTRMSGVDMGERIIRKGSVDAVKKHIELLGRPFPIEVSNTVDDISRRGSTPLVVVDDGRVMGVVELKDIVKGGIKERFAELRRMGIKTVMITGDNKLTAAAIAAEAGVDDFLAEATPEQKLKLIREYQSQGRLVAMTGDGTNDAPALAQADVAVAMNSGTQAAKEAGNMVDLDSNPTKLLEIVEIGKQMLMTRGSLTTFSISNDIAKYFAIIPAAFVTTYPQLKALDIMHLSSPSSAIMSAVIFNALIIVVLIPLALKGVKYRAVGAAALLRRNMLIYGLGGILVPFVGIKLIDMILTVFGLI</sequence>
<dbReference type="PROSITE" id="PS00154">
    <property type="entry name" value="ATPASE_E1_E2"/>
    <property type="match status" value="1"/>
</dbReference>
<keyword evidence="2 16" id="KW-0813">Transport</keyword>
<feature type="transmembrane region" description="Helical" evidence="16">
    <location>
        <begin position="70"/>
        <end position="91"/>
    </location>
</feature>
<dbReference type="PRINTS" id="PR00119">
    <property type="entry name" value="CATATPASE"/>
</dbReference>
<evidence type="ECO:0000256" key="7">
    <source>
        <dbReference type="ARBA" id="ARBA00022723"/>
    </source>
</evidence>
<feature type="binding site" evidence="16">
    <location>
        <position position="363"/>
    </location>
    <ligand>
        <name>ATP</name>
        <dbReference type="ChEBI" id="CHEBI:30616"/>
    </ligand>
</feature>
<dbReference type="RefSeq" id="WP_382235928.1">
    <property type="nucleotide sequence ID" value="NZ_JBHTCC010000003.1"/>
</dbReference>
<keyword evidence="3 16" id="KW-1003">Cell membrane</keyword>
<proteinExistence type="inferred from homology"/>
<dbReference type="SUPFAM" id="SSF81665">
    <property type="entry name" value="Calcium ATPase, transmembrane domain M"/>
    <property type="match status" value="1"/>
</dbReference>
<evidence type="ECO:0000256" key="12">
    <source>
        <dbReference type="ARBA" id="ARBA00022967"/>
    </source>
</evidence>
<dbReference type="Pfam" id="PF00702">
    <property type="entry name" value="Hydrolase"/>
    <property type="match status" value="1"/>
</dbReference>
<dbReference type="SFLD" id="SFLDS00003">
    <property type="entry name" value="Haloacid_Dehalogenase"/>
    <property type="match status" value="1"/>
</dbReference>
<feature type="active site" description="4-aspartylphosphate intermediate" evidence="16">
    <location>
        <position position="322"/>
    </location>
</feature>
<feature type="transmembrane region" description="Helical" evidence="16">
    <location>
        <begin position="43"/>
        <end position="64"/>
    </location>
</feature>
<dbReference type="PANTHER" id="PTHR43743">
    <property type="entry name" value="POTASSIUM-TRANSPORTING ATPASE ATP-BINDING SUBUNIT"/>
    <property type="match status" value="1"/>
</dbReference>
<dbReference type="Pfam" id="PF00122">
    <property type="entry name" value="E1-E2_ATPase"/>
    <property type="match status" value="1"/>
</dbReference>
<keyword evidence="9 16" id="KW-0067">ATP-binding</keyword>